<evidence type="ECO:0000313" key="3">
    <source>
        <dbReference type="EMBL" id="TQW01053.1"/>
    </source>
</evidence>
<feature type="domain" description="N-acetyltransferase" evidence="2">
    <location>
        <begin position="87"/>
        <end position="226"/>
    </location>
</feature>
<dbReference type="InterPro" id="IPR000182">
    <property type="entry name" value="GNAT_dom"/>
</dbReference>
<keyword evidence="4" id="KW-1185">Reference proteome</keyword>
<feature type="region of interest" description="Disordered" evidence="1">
    <location>
        <begin position="96"/>
        <end position="122"/>
    </location>
</feature>
<name>A0A545VH55_9HYPO</name>
<dbReference type="InterPro" id="IPR016181">
    <property type="entry name" value="Acyl_CoA_acyltransferase"/>
</dbReference>
<dbReference type="Gene3D" id="3.40.630.30">
    <property type="match status" value="1"/>
</dbReference>
<reference evidence="3 4" key="1">
    <citation type="journal article" date="2019" name="Appl. Microbiol. Biotechnol.">
        <title>Genome sequence of Isaria javanica and comparative genome analysis insights into family S53 peptidase evolution in fungal entomopathogens.</title>
        <authorList>
            <person name="Lin R."/>
            <person name="Zhang X."/>
            <person name="Xin B."/>
            <person name="Zou M."/>
            <person name="Gao Y."/>
            <person name="Qin F."/>
            <person name="Hu Q."/>
            <person name="Xie B."/>
            <person name="Cheng X."/>
        </authorList>
    </citation>
    <scope>NUCLEOTIDE SEQUENCE [LARGE SCALE GENOMIC DNA]</scope>
    <source>
        <strain evidence="3 4">IJ1G</strain>
    </source>
</reference>
<comment type="caution">
    <text evidence="3">The sequence shown here is derived from an EMBL/GenBank/DDBJ whole genome shotgun (WGS) entry which is preliminary data.</text>
</comment>
<gene>
    <name evidence="3" type="ORF">IF1G_00984</name>
</gene>
<accession>A0A545VH55</accession>
<dbReference type="AlphaFoldDB" id="A0A545VH55"/>
<proteinExistence type="predicted"/>
<organism evidence="3 4">
    <name type="scientific">Cordyceps javanica</name>
    <dbReference type="NCBI Taxonomy" id="43265"/>
    <lineage>
        <taxon>Eukaryota</taxon>
        <taxon>Fungi</taxon>
        <taxon>Dikarya</taxon>
        <taxon>Ascomycota</taxon>
        <taxon>Pezizomycotina</taxon>
        <taxon>Sordariomycetes</taxon>
        <taxon>Hypocreomycetidae</taxon>
        <taxon>Hypocreales</taxon>
        <taxon>Cordycipitaceae</taxon>
        <taxon>Cordyceps</taxon>
    </lineage>
</organism>
<keyword evidence="3" id="KW-0808">Transferase</keyword>
<dbReference type="EMBL" id="SPUK01000001">
    <property type="protein sequence ID" value="TQW01053.1"/>
    <property type="molecule type" value="Genomic_DNA"/>
</dbReference>
<evidence type="ECO:0000313" key="4">
    <source>
        <dbReference type="Proteomes" id="UP000315783"/>
    </source>
</evidence>
<dbReference type="Proteomes" id="UP000315783">
    <property type="component" value="Unassembled WGS sequence"/>
</dbReference>
<evidence type="ECO:0000259" key="2">
    <source>
        <dbReference type="PROSITE" id="PS51186"/>
    </source>
</evidence>
<protein>
    <submittedName>
        <fullName evidence="3">GNAT family acetyltransferase</fullName>
    </submittedName>
</protein>
<dbReference type="GO" id="GO:0016747">
    <property type="term" value="F:acyltransferase activity, transferring groups other than amino-acyl groups"/>
    <property type="evidence" value="ECO:0007669"/>
    <property type="project" value="InterPro"/>
</dbReference>
<dbReference type="PANTHER" id="PTHR43415:SF3">
    <property type="entry name" value="GNAT-FAMILY ACETYLTRANSFERASE"/>
    <property type="match status" value="1"/>
</dbReference>
<evidence type="ECO:0000256" key="1">
    <source>
        <dbReference type="SAM" id="MobiDB-lite"/>
    </source>
</evidence>
<dbReference type="PANTHER" id="PTHR43415">
    <property type="entry name" value="SPERMIDINE N(1)-ACETYLTRANSFERASE"/>
    <property type="match status" value="1"/>
</dbReference>
<sequence>MAAETTIDTSSTYNVDYTSEDVVNAWQTKRLRMIRVEAGDDNVREALAVIQQDPVVTALASSAALQPVGRADLDGTISAISGALLGVAIALLPTEADHQRQQQEQQETPAGESDDAKRDDPGKPVIIGNMTLGWGGLSPRTAHHRSASMGITLARAWQGRGYGGEAIGWMLDWAFCHAGLHTVSLSAASFNQRGVHLYRKLGFRVEGRRRETIYFNRGWHDEIEFGITEHEWEALRRRN</sequence>
<dbReference type="Pfam" id="PF13302">
    <property type="entry name" value="Acetyltransf_3"/>
    <property type="match status" value="1"/>
</dbReference>
<dbReference type="SUPFAM" id="SSF55729">
    <property type="entry name" value="Acyl-CoA N-acyltransferases (Nat)"/>
    <property type="match status" value="1"/>
</dbReference>
<dbReference type="PROSITE" id="PS51186">
    <property type="entry name" value="GNAT"/>
    <property type="match status" value="1"/>
</dbReference>
<dbReference type="OrthoDB" id="64477at2759"/>